<reference evidence="15 16" key="1">
    <citation type="submission" date="2019-12" db="EMBL/GenBank/DDBJ databases">
        <title>Strain KN286 was isolated from seawater, which was collected from Caroline Seamount in the tropical western Pacific.</title>
        <authorList>
            <person name="Wang Q."/>
        </authorList>
    </citation>
    <scope>NUCLEOTIDE SEQUENCE [LARGE SCALE GENOMIC DNA]</scope>
    <source>
        <strain evidence="15 16">KN286</strain>
    </source>
</reference>
<dbReference type="InterPro" id="IPR045865">
    <property type="entry name" value="ACT-like_dom_sf"/>
</dbReference>
<evidence type="ECO:0000256" key="13">
    <source>
        <dbReference type="RuleBase" id="RU004171"/>
    </source>
</evidence>
<feature type="binding site" evidence="12">
    <location>
        <position position="192"/>
    </location>
    <ligand>
        <name>L-homoserine</name>
        <dbReference type="ChEBI" id="CHEBI:57476"/>
    </ligand>
</feature>
<dbReference type="UniPathway" id="UPA00051">
    <property type="reaction ID" value="UER00465"/>
</dbReference>
<evidence type="ECO:0000256" key="12">
    <source>
        <dbReference type="PIRSR" id="PIRSR000098-2"/>
    </source>
</evidence>
<keyword evidence="9 15" id="KW-0560">Oxidoreductase</keyword>
<dbReference type="InterPro" id="IPR036291">
    <property type="entry name" value="NAD(P)-bd_dom_sf"/>
</dbReference>
<keyword evidence="6" id="KW-0028">Amino-acid biosynthesis</keyword>
<evidence type="ECO:0000256" key="7">
    <source>
        <dbReference type="ARBA" id="ARBA00022697"/>
    </source>
</evidence>
<sequence length="428" mass="44253">MTSPLRLGLAGLGTVGTGIVRIVQTHAALLEARAGRPVEITAISARSRSKDRGVDLSGYAWEDDPVAVARRDDVDVLIEVIGGEDGPAKAATEAALAAGKHVVTANKAMLAMHGQALAELADAKGLALRYEAAVAGGIPIVKALTEGLAANAIHRVMGVMNGTCNYILTEMESTGADYADVLADAQALGYAEADPSVDVGGIDAAHKLALLSAAAFGTRVDFGAVAIEGIDHISLTDIEHARDMGYRIKLLGVATHRDGRLEQRMQPCLVPEASPLGQLEGVTNMVVVEGDFVGQTVYQGPGAGEGPTASAIMGDVVDIARGLVIPVFGRPAASLVAPVEGGSGPASAFYLRFSLHDKPGALASVAQALGAQGISINRMRQYDHQADEAPVLIVTHETDRAALDAALEQIAALPVNRSQPVAIRIENV</sequence>
<feature type="domain" description="ACT" evidence="14">
    <location>
        <begin position="350"/>
        <end position="426"/>
    </location>
</feature>
<keyword evidence="10" id="KW-0486">Methionine biosynthesis</keyword>
<dbReference type="SUPFAM" id="SSF55347">
    <property type="entry name" value="Glyceraldehyde-3-phosphate dehydrogenase-like, C-terminal domain"/>
    <property type="match status" value="1"/>
</dbReference>
<evidence type="ECO:0000256" key="1">
    <source>
        <dbReference type="ARBA" id="ARBA00005056"/>
    </source>
</evidence>
<keyword evidence="8 12" id="KW-0521">NADP</keyword>
<dbReference type="InterPro" id="IPR005106">
    <property type="entry name" value="Asp/hSer_DH_NAD-bd"/>
</dbReference>
<dbReference type="EC" id="1.1.1.3" evidence="4"/>
<keyword evidence="7" id="KW-0791">Threonine biosynthesis</keyword>
<organism evidence="15 16">
    <name type="scientific">Oceanomicrobium pacificus</name>
    <dbReference type="NCBI Taxonomy" id="2692916"/>
    <lineage>
        <taxon>Bacteria</taxon>
        <taxon>Pseudomonadati</taxon>
        <taxon>Pseudomonadota</taxon>
        <taxon>Alphaproteobacteria</taxon>
        <taxon>Rhodobacterales</taxon>
        <taxon>Paracoccaceae</taxon>
        <taxon>Oceanomicrobium</taxon>
    </lineage>
</organism>
<dbReference type="PANTHER" id="PTHR43331">
    <property type="entry name" value="HOMOSERINE DEHYDROGENASE"/>
    <property type="match status" value="1"/>
</dbReference>
<evidence type="ECO:0000256" key="11">
    <source>
        <dbReference type="PIRSR" id="PIRSR000098-1"/>
    </source>
</evidence>
<protein>
    <recommendedName>
        <fullName evidence="5">Homoserine dehydrogenase</fullName>
        <ecNumber evidence="4">1.1.1.3</ecNumber>
    </recommendedName>
</protein>
<feature type="binding site" evidence="12">
    <location>
        <begin position="10"/>
        <end position="17"/>
    </location>
    <ligand>
        <name>NADP(+)</name>
        <dbReference type="ChEBI" id="CHEBI:58349"/>
    </ligand>
</feature>
<dbReference type="PROSITE" id="PS51671">
    <property type="entry name" value="ACT"/>
    <property type="match status" value="1"/>
</dbReference>
<dbReference type="GO" id="GO:0009086">
    <property type="term" value="P:methionine biosynthetic process"/>
    <property type="evidence" value="ECO:0007669"/>
    <property type="project" value="UniProtKB-KW"/>
</dbReference>
<evidence type="ECO:0000256" key="9">
    <source>
        <dbReference type="ARBA" id="ARBA00023002"/>
    </source>
</evidence>
<dbReference type="InterPro" id="IPR001342">
    <property type="entry name" value="HDH_cat"/>
</dbReference>
<comment type="similarity">
    <text evidence="3 13">Belongs to the homoserine dehydrogenase family.</text>
</comment>
<feature type="active site" description="Proton donor" evidence="11">
    <location>
        <position position="207"/>
    </location>
</feature>
<dbReference type="PANTHER" id="PTHR43331:SF1">
    <property type="entry name" value="HOMOSERINE DEHYDROGENASE"/>
    <property type="match status" value="1"/>
</dbReference>
<evidence type="ECO:0000259" key="14">
    <source>
        <dbReference type="PROSITE" id="PS51671"/>
    </source>
</evidence>
<dbReference type="FunFam" id="3.30.360.10:FF:000005">
    <property type="entry name" value="Homoserine dehydrogenase"/>
    <property type="match status" value="1"/>
</dbReference>
<dbReference type="CDD" id="cd04881">
    <property type="entry name" value="ACT_HSDH-Hom"/>
    <property type="match status" value="1"/>
</dbReference>
<evidence type="ECO:0000313" key="15">
    <source>
        <dbReference type="EMBL" id="MXU65361.1"/>
    </source>
</evidence>
<dbReference type="Gene3D" id="3.30.70.260">
    <property type="match status" value="1"/>
</dbReference>
<dbReference type="Pfam" id="PF01842">
    <property type="entry name" value="ACT"/>
    <property type="match status" value="1"/>
</dbReference>
<dbReference type="AlphaFoldDB" id="A0A6B0U306"/>
<dbReference type="SUPFAM" id="SSF51735">
    <property type="entry name" value="NAD(P)-binding Rossmann-fold domains"/>
    <property type="match status" value="1"/>
</dbReference>
<dbReference type="UniPathway" id="UPA00050">
    <property type="reaction ID" value="UER00063"/>
</dbReference>
<dbReference type="GO" id="GO:0009088">
    <property type="term" value="P:threonine biosynthetic process"/>
    <property type="evidence" value="ECO:0007669"/>
    <property type="project" value="UniProtKB-UniPathway"/>
</dbReference>
<dbReference type="NCBIfam" id="NF004976">
    <property type="entry name" value="PRK06349.1"/>
    <property type="match status" value="1"/>
</dbReference>
<dbReference type="Gene3D" id="3.40.50.720">
    <property type="entry name" value="NAD(P)-binding Rossmann-like Domain"/>
    <property type="match status" value="1"/>
</dbReference>
<feature type="binding site" evidence="12">
    <location>
        <position position="107"/>
    </location>
    <ligand>
        <name>NADPH</name>
        <dbReference type="ChEBI" id="CHEBI:57783"/>
    </ligand>
</feature>
<evidence type="ECO:0000313" key="16">
    <source>
        <dbReference type="Proteomes" id="UP000436016"/>
    </source>
</evidence>
<accession>A0A6B0U306</accession>
<evidence type="ECO:0000256" key="10">
    <source>
        <dbReference type="ARBA" id="ARBA00023167"/>
    </source>
</evidence>
<dbReference type="SUPFAM" id="SSF55021">
    <property type="entry name" value="ACT-like"/>
    <property type="match status" value="1"/>
</dbReference>
<dbReference type="PIRSF" id="PIRSF000098">
    <property type="entry name" value="Homoser_dehydrog"/>
    <property type="match status" value="1"/>
</dbReference>
<comment type="pathway">
    <text evidence="1">Amino-acid biosynthesis; L-threonine biosynthesis; L-threonine from L-aspartate: step 3/5.</text>
</comment>
<dbReference type="InterPro" id="IPR002912">
    <property type="entry name" value="ACT_dom"/>
</dbReference>
<keyword evidence="16" id="KW-1185">Reference proteome</keyword>
<evidence type="ECO:0000256" key="5">
    <source>
        <dbReference type="ARBA" id="ARBA00013376"/>
    </source>
</evidence>
<name>A0A6B0U306_9RHOB</name>
<dbReference type="RefSeq" id="WP_160853767.1">
    <property type="nucleotide sequence ID" value="NZ_WUWG01000003.1"/>
</dbReference>
<dbReference type="Pfam" id="PF00742">
    <property type="entry name" value="Homoserine_dh"/>
    <property type="match status" value="1"/>
</dbReference>
<proteinExistence type="inferred from homology"/>
<comment type="pathway">
    <text evidence="2">Amino-acid biosynthesis; L-methionine biosynthesis via de novo pathway; L-homoserine from L-aspartate: step 3/3.</text>
</comment>
<evidence type="ECO:0000256" key="8">
    <source>
        <dbReference type="ARBA" id="ARBA00022857"/>
    </source>
</evidence>
<evidence type="ECO:0000256" key="3">
    <source>
        <dbReference type="ARBA" id="ARBA00006753"/>
    </source>
</evidence>
<dbReference type="EMBL" id="WUWG01000003">
    <property type="protein sequence ID" value="MXU65361.1"/>
    <property type="molecule type" value="Genomic_DNA"/>
</dbReference>
<dbReference type="InterPro" id="IPR016204">
    <property type="entry name" value="HDH"/>
</dbReference>
<dbReference type="GO" id="GO:0050661">
    <property type="term" value="F:NADP binding"/>
    <property type="evidence" value="ECO:0007669"/>
    <property type="project" value="InterPro"/>
</dbReference>
<evidence type="ECO:0000256" key="6">
    <source>
        <dbReference type="ARBA" id="ARBA00022605"/>
    </source>
</evidence>
<dbReference type="Pfam" id="PF03447">
    <property type="entry name" value="NAD_binding_3"/>
    <property type="match status" value="1"/>
</dbReference>
<evidence type="ECO:0000256" key="4">
    <source>
        <dbReference type="ARBA" id="ARBA00013213"/>
    </source>
</evidence>
<dbReference type="Proteomes" id="UP000436016">
    <property type="component" value="Unassembled WGS sequence"/>
</dbReference>
<dbReference type="PROSITE" id="PS01042">
    <property type="entry name" value="HOMOSER_DHGENASE"/>
    <property type="match status" value="1"/>
</dbReference>
<evidence type="ECO:0000256" key="2">
    <source>
        <dbReference type="ARBA" id="ARBA00005062"/>
    </source>
</evidence>
<dbReference type="InterPro" id="IPR019811">
    <property type="entry name" value="HDH_CS"/>
</dbReference>
<comment type="caution">
    <text evidence="15">The sequence shown here is derived from an EMBL/GenBank/DDBJ whole genome shotgun (WGS) entry which is preliminary data.</text>
</comment>
<gene>
    <name evidence="15" type="ORF">GSH16_07865</name>
</gene>
<dbReference type="Gene3D" id="3.30.360.10">
    <property type="entry name" value="Dihydrodipicolinate Reductase, domain 2"/>
    <property type="match status" value="1"/>
</dbReference>
<dbReference type="GO" id="GO:0004412">
    <property type="term" value="F:homoserine dehydrogenase activity"/>
    <property type="evidence" value="ECO:0007669"/>
    <property type="project" value="UniProtKB-EC"/>
</dbReference>